<dbReference type="Pfam" id="PF03203">
    <property type="entry name" value="MerC"/>
    <property type="match status" value="1"/>
</dbReference>
<evidence type="ECO:0000313" key="3">
    <source>
        <dbReference type="Proteomes" id="UP000473278"/>
    </source>
</evidence>
<reference evidence="2 3" key="1">
    <citation type="submission" date="2020-02" db="EMBL/GenBank/DDBJ databases">
        <title>Balneolaceae bacterium YR4-1, complete genome.</title>
        <authorList>
            <person name="Li Y."/>
            <person name="Wu S."/>
        </authorList>
    </citation>
    <scope>NUCLEOTIDE SEQUENCE [LARGE SCALE GENOMIC DNA]</scope>
    <source>
        <strain evidence="2 3">YR4-1</strain>
    </source>
</reference>
<keyword evidence="1" id="KW-0812">Transmembrane</keyword>
<evidence type="ECO:0000256" key="1">
    <source>
        <dbReference type="SAM" id="Phobius"/>
    </source>
</evidence>
<accession>A0A6M1ST21</accession>
<dbReference type="Proteomes" id="UP000473278">
    <property type="component" value="Unassembled WGS sequence"/>
</dbReference>
<proteinExistence type="predicted"/>
<name>A0A6M1ST21_9BACT</name>
<dbReference type="GO" id="GO:0016020">
    <property type="term" value="C:membrane"/>
    <property type="evidence" value="ECO:0007669"/>
    <property type="project" value="InterPro"/>
</dbReference>
<keyword evidence="3" id="KW-1185">Reference proteome</keyword>
<sequence>MSNNHTSAAFWDRLGIGISGLCAIHCLFFPVAIALLPLWPAAESIHDWTHPILFILIVPTVLFALKGKNYLGTIGKYLLLGLFVVGFAWMLHDFLGDWGEAGVTLVGSALLVRGHWLNFLYHKNKHKS</sequence>
<dbReference type="RefSeq" id="WP_165140032.1">
    <property type="nucleotide sequence ID" value="NZ_JAALLT010000002.1"/>
</dbReference>
<feature type="transmembrane region" description="Helical" evidence="1">
    <location>
        <begin position="48"/>
        <end position="65"/>
    </location>
</feature>
<feature type="transmembrane region" description="Helical" evidence="1">
    <location>
        <begin position="101"/>
        <end position="121"/>
    </location>
</feature>
<comment type="caution">
    <text evidence="2">The sequence shown here is derived from an EMBL/GenBank/DDBJ whole genome shotgun (WGS) entry which is preliminary data.</text>
</comment>
<keyword evidence="1" id="KW-1133">Transmembrane helix</keyword>
<dbReference type="InterPro" id="IPR004891">
    <property type="entry name" value="Mercury-R_MerC"/>
</dbReference>
<organism evidence="2 3">
    <name type="scientific">Halalkalibaculum roseum</name>
    <dbReference type="NCBI Taxonomy" id="2709311"/>
    <lineage>
        <taxon>Bacteria</taxon>
        <taxon>Pseudomonadati</taxon>
        <taxon>Balneolota</taxon>
        <taxon>Balneolia</taxon>
        <taxon>Balneolales</taxon>
        <taxon>Balneolaceae</taxon>
        <taxon>Halalkalibaculum</taxon>
    </lineage>
</organism>
<dbReference type="GO" id="GO:0015097">
    <property type="term" value="F:mercury ion transmembrane transporter activity"/>
    <property type="evidence" value="ECO:0007669"/>
    <property type="project" value="InterPro"/>
</dbReference>
<dbReference type="AlphaFoldDB" id="A0A6M1ST21"/>
<gene>
    <name evidence="2" type="ORF">G3570_05275</name>
</gene>
<feature type="transmembrane region" description="Helical" evidence="1">
    <location>
        <begin position="21"/>
        <end position="42"/>
    </location>
</feature>
<feature type="transmembrane region" description="Helical" evidence="1">
    <location>
        <begin position="77"/>
        <end position="95"/>
    </location>
</feature>
<protein>
    <submittedName>
        <fullName evidence="2">MerC domain-containing protein</fullName>
    </submittedName>
</protein>
<keyword evidence="1" id="KW-0472">Membrane</keyword>
<dbReference type="EMBL" id="JAALLT010000002">
    <property type="protein sequence ID" value="NGP76030.1"/>
    <property type="molecule type" value="Genomic_DNA"/>
</dbReference>
<evidence type="ECO:0000313" key="2">
    <source>
        <dbReference type="EMBL" id="NGP76030.1"/>
    </source>
</evidence>